<dbReference type="AlphaFoldDB" id="A0A4R3XVA5"/>
<evidence type="ECO:0000313" key="1">
    <source>
        <dbReference type="EMBL" id="TCV82912.1"/>
    </source>
</evidence>
<protein>
    <submittedName>
        <fullName evidence="1">Uncharacterized protein</fullName>
    </submittedName>
</protein>
<dbReference type="EMBL" id="SMCO01000018">
    <property type="protein sequence ID" value="TCV82912.1"/>
    <property type="molecule type" value="Genomic_DNA"/>
</dbReference>
<sequence>MTRNMKETLERLFKAEGHTDFVALSTAWALERRGLVSIPSTPRQRTAGGQFPEYWATLTAEGRKWCLEHYQRVGQYDAP</sequence>
<name>A0A4R3XVA5_9PROT</name>
<evidence type="ECO:0000313" key="2">
    <source>
        <dbReference type="Proteomes" id="UP000295367"/>
    </source>
</evidence>
<organism evidence="1 2">
    <name type="scientific">Sulfurirhabdus autotrophica</name>
    <dbReference type="NCBI Taxonomy" id="1706046"/>
    <lineage>
        <taxon>Bacteria</taxon>
        <taxon>Pseudomonadati</taxon>
        <taxon>Pseudomonadota</taxon>
        <taxon>Betaproteobacteria</taxon>
        <taxon>Nitrosomonadales</taxon>
        <taxon>Sulfuricellaceae</taxon>
        <taxon>Sulfurirhabdus</taxon>
    </lineage>
</organism>
<comment type="caution">
    <text evidence="1">The sequence shown here is derived from an EMBL/GenBank/DDBJ whole genome shotgun (WGS) entry which is preliminary data.</text>
</comment>
<dbReference type="RefSeq" id="WP_124946463.1">
    <property type="nucleotide sequence ID" value="NZ_BHVT01000035.1"/>
</dbReference>
<dbReference type="Proteomes" id="UP000295367">
    <property type="component" value="Unassembled WGS sequence"/>
</dbReference>
<reference evidence="1 2" key="1">
    <citation type="submission" date="2019-03" db="EMBL/GenBank/DDBJ databases">
        <title>Genomic Encyclopedia of Type Strains, Phase IV (KMG-IV): sequencing the most valuable type-strain genomes for metagenomic binning, comparative biology and taxonomic classification.</title>
        <authorList>
            <person name="Goeker M."/>
        </authorList>
    </citation>
    <scope>NUCLEOTIDE SEQUENCE [LARGE SCALE GENOMIC DNA]</scope>
    <source>
        <strain evidence="1 2">DSM 100309</strain>
    </source>
</reference>
<accession>A0A4R3XVA5</accession>
<keyword evidence="2" id="KW-1185">Reference proteome</keyword>
<proteinExistence type="predicted"/>
<gene>
    <name evidence="1" type="ORF">EDC63_11841</name>
</gene>